<name>A3I104_9BACT</name>
<dbReference type="PANTHER" id="PTHR33507:SF3">
    <property type="entry name" value="INNER MEMBRANE PROTEIN YBBJ"/>
    <property type="match status" value="1"/>
</dbReference>
<evidence type="ECO:0000256" key="2">
    <source>
        <dbReference type="ARBA" id="ARBA00022692"/>
    </source>
</evidence>
<feature type="transmembrane region" description="Helical" evidence="5">
    <location>
        <begin position="54"/>
        <end position="73"/>
    </location>
</feature>
<dbReference type="STRING" id="388413.ALPR1_16014"/>
<keyword evidence="4 5" id="KW-0472">Membrane</keyword>
<accession>A3I104</accession>
<proteinExistence type="predicted"/>
<dbReference type="PANTHER" id="PTHR33507">
    <property type="entry name" value="INNER MEMBRANE PROTEIN YBBJ"/>
    <property type="match status" value="1"/>
</dbReference>
<dbReference type="RefSeq" id="WP_008202015.1">
    <property type="nucleotide sequence ID" value="NZ_CM001023.1"/>
</dbReference>
<dbReference type="OrthoDB" id="1120520at2"/>
<protein>
    <submittedName>
        <fullName evidence="7">Nodulation efficiency protein D (NfeD)</fullName>
    </submittedName>
</protein>
<evidence type="ECO:0000259" key="6">
    <source>
        <dbReference type="Pfam" id="PF01957"/>
    </source>
</evidence>
<dbReference type="AlphaFoldDB" id="A3I104"/>
<reference evidence="7 8" key="1">
    <citation type="journal article" date="2011" name="J. Bacteriol.">
        <title>Complete genome sequence of Algoriphagus sp. PR1, bacterial prey of a colony-forming choanoflagellate.</title>
        <authorList>
            <person name="Alegado R.A."/>
            <person name="Ferriera S."/>
            <person name="Nusbaum C."/>
            <person name="Young S.K."/>
            <person name="Zeng Q."/>
            <person name="Imamovic A."/>
            <person name="Fairclough S.R."/>
            <person name="King N."/>
        </authorList>
    </citation>
    <scope>NUCLEOTIDE SEQUENCE [LARGE SCALE GENOMIC DNA]</scope>
    <source>
        <strain evidence="7 8">PR1</strain>
    </source>
</reference>
<evidence type="ECO:0000313" key="7">
    <source>
        <dbReference type="EMBL" id="EAZ80150.1"/>
    </source>
</evidence>
<dbReference type="InterPro" id="IPR002810">
    <property type="entry name" value="NfeD-like_C"/>
</dbReference>
<keyword evidence="8" id="KW-1185">Reference proteome</keyword>
<comment type="caution">
    <text evidence="7">The sequence shown here is derived from an EMBL/GenBank/DDBJ whole genome shotgun (WGS) entry which is preliminary data.</text>
</comment>
<dbReference type="Gene3D" id="2.40.50.140">
    <property type="entry name" value="Nucleic acid-binding proteins"/>
    <property type="match status" value="1"/>
</dbReference>
<dbReference type="HOGENOM" id="CLU_087257_3_1_10"/>
<dbReference type="Proteomes" id="UP000003919">
    <property type="component" value="Unassembled WGS sequence"/>
</dbReference>
<organism evidence="7 8">
    <name type="scientific">Algoriphagus machipongonensis</name>
    <dbReference type="NCBI Taxonomy" id="388413"/>
    <lineage>
        <taxon>Bacteria</taxon>
        <taxon>Pseudomonadati</taxon>
        <taxon>Bacteroidota</taxon>
        <taxon>Cytophagia</taxon>
        <taxon>Cytophagales</taxon>
        <taxon>Cyclobacteriaceae</taxon>
        <taxon>Algoriphagus</taxon>
    </lineage>
</organism>
<sequence length="152" mass="16172">MTIVILITLLLIGLTLMVAEVLFVPGTTIVGIFGLVVSLMGVGYAFLSFDAGTAWFVTSIAALLNVAAIVYSFRSGVWNKYSLKTTSKGGAFDGRTSGLQVGMPGKAISDIKPIGKAQFSEKIYEVKSESGFIMVGSDITIIKIENNKILVK</sequence>
<evidence type="ECO:0000256" key="1">
    <source>
        <dbReference type="ARBA" id="ARBA00004141"/>
    </source>
</evidence>
<comment type="subcellular location">
    <subcellularLocation>
        <location evidence="1">Membrane</location>
        <topology evidence="1">Multi-pass membrane protein</topology>
    </subcellularLocation>
</comment>
<gene>
    <name evidence="7" type="ORF">ALPR1_16014</name>
</gene>
<evidence type="ECO:0000256" key="3">
    <source>
        <dbReference type="ARBA" id="ARBA00022989"/>
    </source>
</evidence>
<keyword evidence="2 5" id="KW-0812">Transmembrane</keyword>
<keyword evidence="3 5" id="KW-1133">Transmembrane helix</keyword>
<dbReference type="InterPro" id="IPR012340">
    <property type="entry name" value="NA-bd_OB-fold"/>
</dbReference>
<feature type="domain" description="NfeD-like C-terminal" evidence="6">
    <location>
        <begin position="101"/>
        <end position="152"/>
    </location>
</feature>
<dbReference type="eggNOG" id="COG1030">
    <property type="taxonomic scope" value="Bacteria"/>
</dbReference>
<evidence type="ECO:0000256" key="5">
    <source>
        <dbReference type="SAM" id="Phobius"/>
    </source>
</evidence>
<dbReference type="GO" id="GO:0005886">
    <property type="term" value="C:plasma membrane"/>
    <property type="evidence" value="ECO:0007669"/>
    <property type="project" value="TreeGrafter"/>
</dbReference>
<evidence type="ECO:0000256" key="4">
    <source>
        <dbReference type="ARBA" id="ARBA00023136"/>
    </source>
</evidence>
<feature type="transmembrane region" description="Helical" evidence="5">
    <location>
        <begin position="29"/>
        <end position="47"/>
    </location>
</feature>
<dbReference type="EMBL" id="AAXU02000001">
    <property type="protein sequence ID" value="EAZ80150.1"/>
    <property type="molecule type" value="Genomic_DNA"/>
</dbReference>
<dbReference type="Pfam" id="PF01957">
    <property type="entry name" value="NfeD"/>
    <property type="match status" value="1"/>
</dbReference>
<evidence type="ECO:0000313" key="8">
    <source>
        <dbReference type="Proteomes" id="UP000003919"/>
    </source>
</evidence>
<dbReference type="InterPro" id="IPR052165">
    <property type="entry name" value="Membrane_assoc_protease"/>
</dbReference>